<organism evidence="1 2">
    <name type="scientific">Brachionus plicatilis</name>
    <name type="common">Marine rotifer</name>
    <name type="synonym">Brachionus muelleri</name>
    <dbReference type="NCBI Taxonomy" id="10195"/>
    <lineage>
        <taxon>Eukaryota</taxon>
        <taxon>Metazoa</taxon>
        <taxon>Spiralia</taxon>
        <taxon>Gnathifera</taxon>
        <taxon>Rotifera</taxon>
        <taxon>Eurotatoria</taxon>
        <taxon>Monogononta</taxon>
        <taxon>Pseudotrocha</taxon>
        <taxon>Ploima</taxon>
        <taxon>Brachionidae</taxon>
        <taxon>Brachionus</taxon>
    </lineage>
</organism>
<evidence type="ECO:0000313" key="2">
    <source>
        <dbReference type="Proteomes" id="UP000276133"/>
    </source>
</evidence>
<dbReference type="AlphaFoldDB" id="A0A3M7R3X8"/>
<accession>A0A3M7R3X8</accession>
<protein>
    <submittedName>
        <fullName evidence="1">Uncharacterized protein</fullName>
    </submittedName>
</protein>
<sequence length="71" mass="8545">MNRIQPNQASQTIQVMLQKKKFDAKKLFRMFFLFATNKNLHEEQKLEENSNQALNNKTKATNFFKNNFYQN</sequence>
<dbReference type="EMBL" id="REGN01004266">
    <property type="protein sequence ID" value="RNA18293.1"/>
    <property type="molecule type" value="Genomic_DNA"/>
</dbReference>
<comment type="caution">
    <text evidence="1">The sequence shown here is derived from an EMBL/GenBank/DDBJ whole genome shotgun (WGS) entry which is preliminary data.</text>
</comment>
<evidence type="ECO:0000313" key="1">
    <source>
        <dbReference type="EMBL" id="RNA18293.1"/>
    </source>
</evidence>
<dbReference type="Proteomes" id="UP000276133">
    <property type="component" value="Unassembled WGS sequence"/>
</dbReference>
<reference evidence="1 2" key="1">
    <citation type="journal article" date="2018" name="Sci. Rep.">
        <title>Genomic signatures of local adaptation to the degree of environmental predictability in rotifers.</title>
        <authorList>
            <person name="Franch-Gras L."/>
            <person name="Hahn C."/>
            <person name="Garcia-Roger E.M."/>
            <person name="Carmona M.J."/>
            <person name="Serra M."/>
            <person name="Gomez A."/>
        </authorList>
    </citation>
    <scope>NUCLEOTIDE SEQUENCE [LARGE SCALE GENOMIC DNA]</scope>
    <source>
        <strain evidence="1">HYR1</strain>
    </source>
</reference>
<gene>
    <name evidence="1" type="ORF">BpHYR1_025282</name>
</gene>
<proteinExistence type="predicted"/>
<keyword evidence="2" id="KW-1185">Reference proteome</keyword>
<name>A0A3M7R3X8_BRAPC</name>